<keyword evidence="3" id="KW-1185">Reference proteome</keyword>
<dbReference type="SUPFAM" id="SSF56112">
    <property type="entry name" value="Protein kinase-like (PK-like)"/>
    <property type="match status" value="1"/>
</dbReference>
<dbReference type="Proteomes" id="UP000076580">
    <property type="component" value="Chromosome 01"/>
</dbReference>
<gene>
    <name evidence="2" type="ORF">DCS_02051</name>
</gene>
<dbReference type="InParanoid" id="A0A151GV22"/>
<dbReference type="EMBL" id="LAYC01000001">
    <property type="protein sequence ID" value="KYK60911.1"/>
    <property type="molecule type" value="Genomic_DNA"/>
</dbReference>
<feature type="region of interest" description="Disordered" evidence="1">
    <location>
        <begin position="31"/>
        <end position="50"/>
    </location>
</feature>
<organism evidence="2 3">
    <name type="scientific">Drechmeria coniospora</name>
    <name type="common">Nematophagous fungus</name>
    <name type="synonym">Meria coniospora</name>
    <dbReference type="NCBI Taxonomy" id="98403"/>
    <lineage>
        <taxon>Eukaryota</taxon>
        <taxon>Fungi</taxon>
        <taxon>Dikarya</taxon>
        <taxon>Ascomycota</taxon>
        <taxon>Pezizomycotina</taxon>
        <taxon>Sordariomycetes</taxon>
        <taxon>Hypocreomycetidae</taxon>
        <taxon>Hypocreales</taxon>
        <taxon>Ophiocordycipitaceae</taxon>
        <taxon>Drechmeria</taxon>
    </lineage>
</organism>
<protein>
    <submittedName>
        <fullName evidence="2">Protein kinase-like domain protein</fullName>
    </submittedName>
</protein>
<reference evidence="2 3" key="1">
    <citation type="journal article" date="2016" name="Sci. Rep.">
        <title>Insights into Adaptations to a Near-Obligate Nematode Endoparasitic Lifestyle from the Finished Genome of Drechmeria coniospora.</title>
        <authorList>
            <person name="Zhang L."/>
            <person name="Zhou Z."/>
            <person name="Guo Q."/>
            <person name="Fokkens L."/>
            <person name="Miskei M."/>
            <person name="Pocsi I."/>
            <person name="Zhang W."/>
            <person name="Chen M."/>
            <person name="Wang L."/>
            <person name="Sun Y."/>
            <person name="Donzelli B.G."/>
            <person name="Gibson D.M."/>
            <person name="Nelson D.R."/>
            <person name="Luo J.G."/>
            <person name="Rep M."/>
            <person name="Liu H."/>
            <person name="Yang S."/>
            <person name="Wang J."/>
            <person name="Krasnoff S.B."/>
            <person name="Xu Y."/>
            <person name="Molnar I."/>
            <person name="Lin M."/>
        </authorList>
    </citation>
    <scope>NUCLEOTIDE SEQUENCE [LARGE SCALE GENOMIC DNA]</scope>
    <source>
        <strain evidence="2 3">ARSEF 6962</strain>
    </source>
</reference>
<evidence type="ECO:0000313" key="2">
    <source>
        <dbReference type="EMBL" id="KYK60911.1"/>
    </source>
</evidence>
<keyword evidence="2" id="KW-0418">Kinase</keyword>
<name>A0A151GV22_DRECN</name>
<dbReference type="AlphaFoldDB" id="A0A151GV22"/>
<accession>A0A151GV22</accession>
<keyword evidence="2" id="KW-0808">Transferase</keyword>
<comment type="caution">
    <text evidence="2">The sequence shown here is derived from an EMBL/GenBank/DDBJ whole genome shotgun (WGS) entry which is preliminary data.</text>
</comment>
<dbReference type="InterPro" id="IPR011009">
    <property type="entry name" value="Kinase-like_dom_sf"/>
</dbReference>
<dbReference type="RefSeq" id="XP_040660263.1">
    <property type="nucleotide sequence ID" value="XM_040799380.1"/>
</dbReference>
<proteinExistence type="predicted"/>
<evidence type="ECO:0000313" key="3">
    <source>
        <dbReference type="Proteomes" id="UP000076580"/>
    </source>
</evidence>
<dbReference type="GeneID" id="63714694"/>
<dbReference type="GO" id="GO:0016301">
    <property type="term" value="F:kinase activity"/>
    <property type="evidence" value="ECO:0007669"/>
    <property type="project" value="UniProtKB-KW"/>
</dbReference>
<evidence type="ECO:0000256" key="1">
    <source>
        <dbReference type="SAM" id="MobiDB-lite"/>
    </source>
</evidence>
<sequence>MEGHVVSKDPVSPKWTIPPYNAPPVDEFCRPPGPLKLRPPRARSNSESNHAEKVSFRFRTRLITAAATKHSYIHPHVLLLQVLPSTTERLVRTVVGLLPSFLRAQFEAFFPEWSISSRLVLKRYKEGWDEEFDMEKVIYERVKPLQGIVVPICYGELKYKGTRSLLLSDIGGENLATPEGSLAEPRDLRRMLHEAFSALSQFGIAHGDLKLDNFHIVGDKIFVLDLESVDENLSDEDFAIRIKDDIKFLTRQYEANQDCFWEDGLVVLNT</sequence>